<accession>A0A0E9WBK6</accession>
<organism evidence="2">
    <name type="scientific">Anguilla anguilla</name>
    <name type="common">European freshwater eel</name>
    <name type="synonym">Muraena anguilla</name>
    <dbReference type="NCBI Taxonomy" id="7936"/>
    <lineage>
        <taxon>Eukaryota</taxon>
        <taxon>Metazoa</taxon>
        <taxon>Chordata</taxon>
        <taxon>Craniata</taxon>
        <taxon>Vertebrata</taxon>
        <taxon>Euteleostomi</taxon>
        <taxon>Actinopterygii</taxon>
        <taxon>Neopterygii</taxon>
        <taxon>Teleostei</taxon>
        <taxon>Anguilliformes</taxon>
        <taxon>Anguillidae</taxon>
        <taxon>Anguilla</taxon>
    </lineage>
</organism>
<dbReference type="EMBL" id="GBXM01020855">
    <property type="protein sequence ID" value="JAH87722.1"/>
    <property type="molecule type" value="Transcribed_RNA"/>
</dbReference>
<keyword evidence="1" id="KW-0812">Transmembrane</keyword>
<dbReference type="AlphaFoldDB" id="A0A0E9WBK6"/>
<keyword evidence="1" id="KW-1133">Transmembrane helix</keyword>
<reference evidence="2" key="1">
    <citation type="submission" date="2014-11" db="EMBL/GenBank/DDBJ databases">
        <authorList>
            <person name="Amaro Gonzalez C."/>
        </authorList>
    </citation>
    <scope>NUCLEOTIDE SEQUENCE</scope>
</reference>
<evidence type="ECO:0000256" key="1">
    <source>
        <dbReference type="SAM" id="Phobius"/>
    </source>
</evidence>
<keyword evidence="1" id="KW-0472">Membrane</keyword>
<feature type="transmembrane region" description="Helical" evidence="1">
    <location>
        <begin position="21"/>
        <end position="38"/>
    </location>
</feature>
<name>A0A0E9WBK6_ANGAN</name>
<protein>
    <submittedName>
        <fullName evidence="2">Uncharacterized protein</fullName>
    </submittedName>
</protein>
<proteinExistence type="predicted"/>
<sequence length="49" mass="5608">MYASLQLIFPQDFGGQLYKNGFKKIIIILIIILPTTFYRNKIMVCAVGL</sequence>
<reference evidence="2" key="2">
    <citation type="journal article" date="2015" name="Fish Shellfish Immunol.">
        <title>Early steps in the European eel (Anguilla anguilla)-Vibrio vulnificus interaction in the gills: Role of the RtxA13 toxin.</title>
        <authorList>
            <person name="Callol A."/>
            <person name="Pajuelo D."/>
            <person name="Ebbesson L."/>
            <person name="Teles M."/>
            <person name="MacKenzie S."/>
            <person name="Amaro C."/>
        </authorList>
    </citation>
    <scope>NUCLEOTIDE SEQUENCE</scope>
</reference>
<evidence type="ECO:0000313" key="2">
    <source>
        <dbReference type="EMBL" id="JAH87722.1"/>
    </source>
</evidence>